<evidence type="ECO:0000313" key="3">
    <source>
        <dbReference type="EMBL" id="PNH04774.1"/>
    </source>
</evidence>
<feature type="region of interest" description="Disordered" evidence="1">
    <location>
        <begin position="59"/>
        <end position="80"/>
    </location>
</feature>
<keyword evidence="4" id="KW-1185">Reference proteome</keyword>
<dbReference type="Pfam" id="PF11976">
    <property type="entry name" value="Rad60-SLD"/>
    <property type="match status" value="1"/>
</dbReference>
<dbReference type="OrthoDB" id="442921at2759"/>
<dbReference type="AlphaFoldDB" id="A0A2J7ZWY1"/>
<accession>A0A2J7ZWY1</accession>
<sequence>MADENENIKPEVINITIKAQDGAEVQFRIKKSTKMGKVYEAYAQKKAMDPAHLNSAMMQKGREPQHTFQTGSRDAPPRRPRCESLLDVFTNVRDDELQHVKTMVACQDNTIALGLTEGAQRRAVGGRRAEEGGAEGAAAKE</sequence>
<dbReference type="InterPro" id="IPR022617">
    <property type="entry name" value="Rad60/SUMO-like_dom"/>
</dbReference>
<name>A0A2J7ZWY1_9CHLO</name>
<dbReference type="Gene3D" id="3.10.20.90">
    <property type="entry name" value="Phosphatidylinositol 3-kinase Catalytic Subunit, Chain A, domain 1"/>
    <property type="match status" value="1"/>
</dbReference>
<evidence type="ECO:0000259" key="2">
    <source>
        <dbReference type="Pfam" id="PF11976"/>
    </source>
</evidence>
<reference evidence="3 4" key="1">
    <citation type="journal article" date="2017" name="Mol. Biol. Evol.">
        <title>The 4-celled Tetrabaena socialis nuclear genome reveals the essential components for genetic control of cell number at the origin of multicellularity in the volvocine lineage.</title>
        <authorList>
            <person name="Featherston J."/>
            <person name="Arakaki Y."/>
            <person name="Hanschen E.R."/>
            <person name="Ferris P.J."/>
            <person name="Michod R.E."/>
            <person name="Olson B.J.S.C."/>
            <person name="Nozaki H."/>
            <person name="Durand P.M."/>
        </authorList>
    </citation>
    <scope>NUCLEOTIDE SEQUENCE [LARGE SCALE GENOMIC DNA]</scope>
    <source>
        <strain evidence="3 4">NIES-571</strain>
    </source>
</reference>
<dbReference type="SUPFAM" id="SSF54236">
    <property type="entry name" value="Ubiquitin-like"/>
    <property type="match status" value="1"/>
</dbReference>
<feature type="region of interest" description="Disordered" evidence="1">
    <location>
        <begin position="119"/>
        <end position="141"/>
    </location>
</feature>
<organism evidence="3 4">
    <name type="scientific">Tetrabaena socialis</name>
    <dbReference type="NCBI Taxonomy" id="47790"/>
    <lineage>
        <taxon>Eukaryota</taxon>
        <taxon>Viridiplantae</taxon>
        <taxon>Chlorophyta</taxon>
        <taxon>core chlorophytes</taxon>
        <taxon>Chlorophyceae</taxon>
        <taxon>CS clade</taxon>
        <taxon>Chlamydomonadales</taxon>
        <taxon>Tetrabaenaceae</taxon>
        <taxon>Tetrabaena</taxon>
    </lineage>
</organism>
<dbReference type="EMBL" id="PGGS01000360">
    <property type="protein sequence ID" value="PNH04774.1"/>
    <property type="molecule type" value="Genomic_DNA"/>
</dbReference>
<dbReference type="Proteomes" id="UP000236333">
    <property type="component" value="Unassembled WGS sequence"/>
</dbReference>
<protein>
    <submittedName>
        <fullName evidence="3">Ubiquinol oxidase 4, chloroplastic/chromoplastic</fullName>
    </submittedName>
</protein>
<comment type="caution">
    <text evidence="3">The sequence shown here is derived from an EMBL/GenBank/DDBJ whole genome shotgun (WGS) entry which is preliminary data.</text>
</comment>
<gene>
    <name evidence="3" type="ORF">TSOC_009019</name>
</gene>
<evidence type="ECO:0000313" key="4">
    <source>
        <dbReference type="Proteomes" id="UP000236333"/>
    </source>
</evidence>
<dbReference type="InterPro" id="IPR029071">
    <property type="entry name" value="Ubiquitin-like_domsf"/>
</dbReference>
<feature type="domain" description="Rad60/SUMO-like" evidence="2">
    <location>
        <begin position="13"/>
        <end position="50"/>
    </location>
</feature>
<proteinExistence type="predicted"/>
<evidence type="ECO:0000256" key="1">
    <source>
        <dbReference type="SAM" id="MobiDB-lite"/>
    </source>
</evidence>